<feature type="region of interest" description="Disordered" evidence="3">
    <location>
        <begin position="1"/>
        <end position="49"/>
    </location>
</feature>
<dbReference type="GeneID" id="77236232"/>
<name>A0A6I6UFJ0_9BACI</name>
<dbReference type="KEGG" id="bvq:FHE72_11945"/>
<proteinExistence type="evidence at transcript level"/>
<evidence type="ECO:0000256" key="1">
    <source>
        <dbReference type="ARBA" id="ARBA00022969"/>
    </source>
</evidence>
<comment type="subcellular location">
    <subcellularLocation>
        <location evidence="2">Spore core</location>
    </subcellularLocation>
</comment>
<dbReference type="Proteomes" id="UP000465062">
    <property type="component" value="Chromosome"/>
</dbReference>
<dbReference type="Pfam" id="PF08175">
    <property type="entry name" value="SspO"/>
    <property type="match status" value="1"/>
</dbReference>
<gene>
    <name evidence="2" type="primary">sspO</name>
    <name evidence="4" type="ORF">FHE72_11945</name>
</gene>
<dbReference type="InterPro" id="IPR012613">
    <property type="entry name" value="SASP_SspO"/>
</dbReference>
<dbReference type="HAMAP" id="MF_00665">
    <property type="entry name" value="SspO"/>
    <property type="match status" value="1"/>
</dbReference>
<protein>
    <recommendedName>
        <fullName evidence="2">Small, acid-soluble spore protein O</fullName>
        <shortName evidence="2">SASP O</shortName>
    </recommendedName>
</protein>
<dbReference type="GO" id="GO:0030436">
    <property type="term" value="P:asexual sporulation"/>
    <property type="evidence" value="ECO:0007669"/>
    <property type="project" value="UniProtKB-UniRule"/>
</dbReference>
<evidence type="ECO:0000313" key="4">
    <source>
        <dbReference type="EMBL" id="QHE61645.1"/>
    </source>
</evidence>
<dbReference type="EMBL" id="CP047394">
    <property type="protein sequence ID" value="QHE61645.1"/>
    <property type="molecule type" value="Genomic_DNA"/>
</dbReference>
<dbReference type="NCBIfam" id="TIGR02864">
    <property type="entry name" value="spore_sspO"/>
    <property type="match status" value="1"/>
</dbReference>
<reference evidence="4 5" key="1">
    <citation type="submission" date="2019-06" db="EMBL/GenBank/DDBJ databases">
        <title>An operon consisting of a P-type ATPase gene and a transcriptional regular gene given the different cadmium resistance in Bacillus vietamensis 151-6 and Bacillus marisflavi 151-25.</title>
        <authorList>
            <person name="Yu X."/>
        </authorList>
    </citation>
    <scope>NUCLEOTIDE SEQUENCE [LARGE SCALE GENOMIC DNA]</scope>
    <source>
        <strain evidence="4 5">151-6</strain>
    </source>
</reference>
<evidence type="ECO:0000256" key="2">
    <source>
        <dbReference type="HAMAP-Rule" id="MF_00665"/>
    </source>
</evidence>
<keyword evidence="1 2" id="KW-0749">Sporulation</keyword>
<dbReference type="GO" id="GO:0030435">
    <property type="term" value="P:sporulation resulting in formation of a cellular spore"/>
    <property type="evidence" value="ECO:0007669"/>
    <property type="project" value="UniProtKB-KW"/>
</dbReference>
<evidence type="ECO:0000313" key="5">
    <source>
        <dbReference type="Proteomes" id="UP000465062"/>
    </source>
</evidence>
<organism evidence="4 5">
    <name type="scientific">Rossellomorea vietnamensis</name>
    <dbReference type="NCBI Taxonomy" id="218284"/>
    <lineage>
        <taxon>Bacteria</taxon>
        <taxon>Bacillati</taxon>
        <taxon>Bacillota</taxon>
        <taxon>Bacilli</taxon>
        <taxon>Bacillales</taxon>
        <taxon>Bacillaceae</taxon>
        <taxon>Rossellomorea</taxon>
    </lineage>
</organism>
<sequence length="49" mass="5450">MAKRKANHVINGMNAAKGQGQGAGYNEEYSNEPLTAAQRQFNKKRKTNQ</sequence>
<comment type="induction">
    <text evidence="2">Expressed only in the forespore compartment of sporulating cells.</text>
</comment>
<dbReference type="AlphaFoldDB" id="A0A6I6UFJ0"/>
<comment type="similarity">
    <text evidence="2">Belongs to the SspO family.</text>
</comment>
<dbReference type="GO" id="GO:0042601">
    <property type="term" value="C:endospore-forming forespore"/>
    <property type="evidence" value="ECO:0007669"/>
    <property type="project" value="InterPro"/>
</dbReference>
<accession>A0A6I6UFJ0</accession>
<dbReference type="RefSeq" id="WP_034759300.1">
    <property type="nucleotide sequence ID" value="NZ_CCDN010000001.1"/>
</dbReference>
<evidence type="ECO:0000256" key="3">
    <source>
        <dbReference type="SAM" id="MobiDB-lite"/>
    </source>
</evidence>